<protein>
    <submittedName>
        <fullName evidence="1">Uncharacterized protein</fullName>
    </submittedName>
</protein>
<keyword evidence="1" id="KW-0614">Plasmid</keyword>
<dbReference type="RefSeq" id="WP_139758079.1">
    <property type="nucleotide sequence ID" value="NZ_CP039853.1"/>
</dbReference>
<dbReference type="EMBL" id="CP039853">
    <property type="protein sequence ID" value="QCZ95372.1"/>
    <property type="molecule type" value="Genomic_DNA"/>
</dbReference>
<proteinExistence type="predicted"/>
<reference evidence="1 2" key="1">
    <citation type="submission" date="2019-04" db="EMBL/GenBank/DDBJ databases">
        <title>Salinimonas iocasae sp. nov., a halophilic bacterium isolated from the outer tube casing of tubeworms in Okinawa Trough.</title>
        <authorList>
            <person name="Zhang H."/>
            <person name="Wang H."/>
            <person name="Li C."/>
        </authorList>
    </citation>
    <scope>NUCLEOTIDE SEQUENCE [LARGE SCALE GENOMIC DNA]</scope>
    <source>
        <strain evidence="1 2">KX18D6</strain>
        <plasmid evidence="1 2">plas12</plasmid>
    </source>
</reference>
<dbReference type="AlphaFoldDB" id="A0A5B7YHQ6"/>
<geneLocation type="plasmid" evidence="1 2">
    <name>plas12</name>
</geneLocation>
<sequence>MSEAYDIYHLKYEVLLRLSKDTKTQVPEHLVDKYQQISSSFRRLINKRDIRRAARENDPRLLKESWKEIGNAAKDLLCNNWYTHVAIITCDSAVEAVRLSTSINMQWFLNGARNIDVNEPSERSTAHLDIIRVRERHYLYVLGGFYSIEDSKFVGVKE</sequence>
<organism evidence="1 2">
    <name type="scientific">Salinimonas iocasae</name>
    <dbReference type="NCBI Taxonomy" id="2572577"/>
    <lineage>
        <taxon>Bacteria</taxon>
        <taxon>Pseudomonadati</taxon>
        <taxon>Pseudomonadota</taxon>
        <taxon>Gammaproteobacteria</taxon>
        <taxon>Alteromonadales</taxon>
        <taxon>Alteromonadaceae</taxon>
        <taxon>Alteromonas/Salinimonas group</taxon>
        <taxon>Salinimonas</taxon>
    </lineage>
</organism>
<dbReference type="OrthoDB" id="6383575at2"/>
<dbReference type="KEGG" id="salk:FBQ74_17690"/>
<name>A0A5B7YHQ6_9ALTE</name>
<accession>A0A5B7YHQ6</accession>
<keyword evidence="2" id="KW-1185">Reference proteome</keyword>
<dbReference type="Proteomes" id="UP000304912">
    <property type="component" value="Plasmid plas12"/>
</dbReference>
<evidence type="ECO:0000313" key="2">
    <source>
        <dbReference type="Proteomes" id="UP000304912"/>
    </source>
</evidence>
<evidence type="ECO:0000313" key="1">
    <source>
        <dbReference type="EMBL" id="QCZ95372.1"/>
    </source>
</evidence>
<gene>
    <name evidence="1" type="ORF">FBQ74_17690</name>
</gene>